<keyword evidence="1" id="KW-1133">Transmembrane helix</keyword>
<keyword evidence="1" id="KW-0472">Membrane</keyword>
<dbReference type="AlphaFoldDB" id="A0A6J6R7P9"/>
<organism evidence="3">
    <name type="scientific">freshwater metagenome</name>
    <dbReference type="NCBI Taxonomy" id="449393"/>
    <lineage>
        <taxon>unclassified sequences</taxon>
        <taxon>metagenomes</taxon>
        <taxon>ecological metagenomes</taxon>
    </lineage>
</organism>
<accession>A0A6J6R7P9</accession>
<protein>
    <submittedName>
        <fullName evidence="3">Unannotated protein</fullName>
    </submittedName>
</protein>
<keyword evidence="1" id="KW-0812">Transmembrane</keyword>
<feature type="domain" description="Sporulation stage II protein D amidase enhancer LytB N-terminal" evidence="2">
    <location>
        <begin position="202"/>
        <end position="284"/>
    </location>
</feature>
<gene>
    <name evidence="3" type="ORF">UFOPK2582_01837</name>
</gene>
<reference evidence="3" key="1">
    <citation type="submission" date="2020-05" db="EMBL/GenBank/DDBJ databases">
        <authorList>
            <person name="Chiriac C."/>
            <person name="Salcher M."/>
            <person name="Ghai R."/>
            <person name="Kavagutti S V."/>
        </authorList>
    </citation>
    <scope>NUCLEOTIDE SEQUENCE</scope>
</reference>
<dbReference type="Pfam" id="PF08486">
    <property type="entry name" value="SpoIID"/>
    <property type="match status" value="1"/>
</dbReference>
<evidence type="ECO:0000313" key="3">
    <source>
        <dbReference type="EMBL" id="CAB4719109.1"/>
    </source>
</evidence>
<feature type="transmembrane region" description="Helical" evidence="1">
    <location>
        <begin position="26"/>
        <end position="43"/>
    </location>
</feature>
<name>A0A6J6R7P9_9ZZZZ</name>
<dbReference type="InterPro" id="IPR013693">
    <property type="entry name" value="SpoIID/LytB_N"/>
</dbReference>
<dbReference type="NCBIfam" id="TIGR02669">
    <property type="entry name" value="SpoIID_LytB"/>
    <property type="match status" value="1"/>
</dbReference>
<dbReference type="GO" id="GO:0030435">
    <property type="term" value="P:sporulation resulting in formation of a cellular spore"/>
    <property type="evidence" value="ECO:0007669"/>
    <property type="project" value="InterPro"/>
</dbReference>
<evidence type="ECO:0000259" key="2">
    <source>
        <dbReference type="Pfam" id="PF08486"/>
    </source>
</evidence>
<dbReference type="InterPro" id="IPR013486">
    <property type="entry name" value="SpoIID/LytB"/>
</dbReference>
<dbReference type="EMBL" id="CAEZXS010000328">
    <property type="protein sequence ID" value="CAB4719109.1"/>
    <property type="molecule type" value="Genomic_DNA"/>
</dbReference>
<sequence length="518" mass="53990">MSIPRLHVSAATTQDNTTLRPRRIKLLFPWLLIVVSLALYGISGGTTAVSAQDATFTFNGSGWGHAVGMSQWGARGMAANGSSFNDILGWYYRGAAVTPAATINNDLRVLVAEKQPAFTLTTGGSTAFEGIGWAPGGATVTATRFGNNIAWSGGLTAVTGGTVDIQLWSAGGPLKLSTPGYSYRYGMLRISLDPAGGLRAVVWGLPMQQYLYGLGEMSASWPIEALKAQATAGRTFAQKRIAVRGVADFDLYGSVLHQSYTGTKYEVANWQNAVNATTNQVITYNSQLIDAVYSASSGGHTENSEYVWVSQVPYLRGVPDPFDGTGGNPHAAWSRAFSGTELGSWFGLGTVTSVQVLGPLGASGRVDKATIRVIGTGGPSGRSRDLTGTAFRSGVNSKVASNRQLMSTRFTVNGSAAAPPAAAPTPSNSLASGSITEAAAAGGRITVSGQSSDPNGPPLVRVVSTMGSAQAVRDYRSTDGRFSVSWDGSKGTRSVCVTVFDEPSGQGISLGCRDIVVK</sequence>
<evidence type="ECO:0000256" key="1">
    <source>
        <dbReference type="SAM" id="Phobius"/>
    </source>
</evidence>
<proteinExistence type="predicted"/>